<evidence type="ECO:0000256" key="2">
    <source>
        <dbReference type="ARBA" id="ARBA00004174"/>
    </source>
</evidence>
<evidence type="ECO:0000256" key="1">
    <source>
        <dbReference type="ARBA" id="ARBA00001971"/>
    </source>
</evidence>
<dbReference type="Pfam" id="PF00067">
    <property type="entry name" value="p450"/>
    <property type="match status" value="1"/>
</dbReference>
<dbReference type="PRINTS" id="PR00385">
    <property type="entry name" value="P450"/>
</dbReference>
<dbReference type="InterPro" id="IPR050476">
    <property type="entry name" value="Insect_CytP450_Detox"/>
</dbReference>
<organism evidence="15 16">
    <name type="scientific">Meganyctiphanes norvegica</name>
    <name type="common">Northern krill</name>
    <name type="synonym">Thysanopoda norvegica</name>
    <dbReference type="NCBI Taxonomy" id="48144"/>
    <lineage>
        <taxon>Eukaryota</taxon>
        <taxon>Metazoa</taxon>
        <taxon>Ecdysozoa</taxon>
        <taxon>Arthropoda</taxon>
        <taxon>Crustacea</taxon>
        <taxon>Multicrustacea</taxon>
        <taxon>Malacostraca</taxon>
        <taxon>Eumalacostraca</taxon>
        <taxon>Eucarida</taxon>
        <taxon>Euphausiacea</taxon>
        <taxon>Euphausiidae</taxon>
        <taxon>Meganyctiphanes</taxon>
    </lineage>
</organism>
<keyword evidence="7" id="KW-0256">Endoplasmic reticulum</keyword>
<evidence type="ECO:0000256" key="3">
    <source>
        <dbReference type="ARBA" id="ARBA00004406"/>
    </source>
</evidence>
<evidence type="ECO:0000256" key="8">
    <source>
        <dbReference type="ARBA" id="ARBA00022848"/>
    </source>
</evidence>
<protein>
    <recommendedName>
        <fullName evidence="17">Cytochrome P450</fullName>
    </recommendedName>
</protein>
<evidence type="ECO:0000256" key="4">
    <source>
        <dbReference type="ARBA" id="ARBA00010617"/>
    </source>
</evidence>
<evidence type="ECO:0000256" key="5">
    <source>
        <dbReference type="ARBA" id="ARBA00022617"/>
    </source>
</evidence>
<dbReference type="PANTHER" id="PTHR24292">
    <property type="entry name" value="CYTOCHROME P450"/>
    <property type="match status" value="1"/>
</dbReference>
<dbReference type="InterPro" id="IPR002401">
    <property type="entry name" value="Cyt_P450_E_grp-I"/>
</dbReference>
<evidence type="ECO:0000256" key="6">
    <source>
        <dbReference type="ARBA" id="ARBA00022723"/>
    </source>
</evidence>
<dbReference type="EMBL" id="CAXKWB010014639">
    <property type="protein sequence ID" value="CAL4111264.1"/>
    <property type="molecule type" value="Genomic_DNA"/>
</dbReference>
<keyword evidence="5 13" id="KW-0349">Heme</keyword>
<dbReference type="PROSITE" id="PS00086">
    <property type="entry name" value="CYTOCHROME_P450"/>
    <property type="match status" value="1"/>
</dbReference>
<keyword evidence="8" id="KW-0492">Microsome</keyword>
<evidence type="ECO:0000256" key="13">
    <source>
        <dbReference type="PIRSR" id="PIRSR602401-1"/>
    </source>
</evidence>
<comment type="cofactor">
    <cofactor evidence="1 13">
        <name>heme</name>
        <dbReference type="ChEBI" id="CHEBI:30413"/>
    </cofactor>
</comment>
<dbReference type="InterPro" id="IPR036396">
    <property type="entry name" value="Cyt_P450_sf"/>
</dbReference>
<dbReference type="GO" id="GO:0005789">
    <property type="term" value="C:endoplasmic reticulum membrane"/>
    <property type="evidence" value="ECO:0007669"/>
    <property type="project" value="UniProtKB-SubCell"/>
</dbReference>
<dbReference type="Proteomes" id="UP001497623">
    <property type="component" value="Unassembled WGS sequence"/>
</dbReference>
<evidence type="ECO:0000256" key="10">
    <source>
        <dbReference type="ARBA" id="ARBA00023004"/>
    </source>
</evidence>
<accession>A0AAV2R6E1</accession>
<evidence type="ECO:0000256" key="14">
    <source>
        <dbReference type="RuleBase" id="RU000461"/>
    </source>
</evidence>
<dbReference type="CDD" id="cd11056">
    <property type="entry name" value="CYP6-like"/>
    <property type="match status" value="1"/>
</dbReference>
<evidence type="ECO:0008006" key="17">
    <source>
        <dbReference type="Google" id="ProtNLM"/>
    </source>
</evidence>
<dbReference type="GO" id="GO:0020037">
    <property type="term" value="F:heme binding"/>
    <property type="evidence" value="ECO:0007669"/>
    <property type="project" value="InterPro"/>
</dbReference>
<evidence type="ECO:0000256" key="11">
    <source>
        <dbReference type="ARBA" id="ARBA00023033"/>
    </source>
</evidence>
<keyword evidence="10 13" id="KW-0408">Iron</keyword>
<dbReference type="AlphaFoldDB" id="A0AAV2R6E1"/>
<dbReference type="PANTHER" id="PTHR24292:SF54">
    <property type="entry name" value="CYP9F3-RELATED"/>
    <property type="match status" value="1"/>
</dbReference>
<dbReference type="GO" id="GO:0005506">
    <property type="term" value="F:iron ion binding"/>
    <property type="evidence" value="ECO:0007669"/>
    <property type="project" value="InterPro"/>
</dbReference>
<evidence type="ECO:0000313" key="15">
    <source>
        <dbReference type="EMBL" id="CAL4111264.1"/>
    </source>
</evidence>
<dbReference type="GO" id="GO:0004497">
    <property type="term" value="F:monooxygenase activity"/>
    <property type="evidence" value="ECO:0007669"/>
    <property type="project" value="UniProtKB-KW"/>
</dbReference>
<dbReference type="PRINTS" id="PR00463">
    <property type="entry name" value="EP450I"/>
</dbReference>
<dbReference type="SUPFAM" id="SSF48264">
    <property type="entry name" value="Cytochrome P450"/>
    <property type="match status" value="1"/>
</dbReference>
<evidence type="ECO:0000313" key="16">
    <source>
        <dbReference type="Proteomes" id="UP001497623"/>
    </source>
</evidence>
<keyword evidence="11 14" id="KW-0503">Monooxygenase</keyword>
<keyword evidence="9 14" id="KW-0560">Oxidoreductase</keyword>
<dbReference type="GO" id="GO:0016705">
    <property type="term" value="F:oxidoreductase activity, acting on paired donors, with incorporation or reduction of molecular oxygen"/>
    <property type="evidence" value="ECO:0007669"/>
    <property type="project" value="InterPro"/>
</dbReference>
<dbReference type="FunFam" id="1.10.630.10:FF:000042">
    <property type="entry name" value="Cytochrome P450"/>
    <property type="match status" value="1"/>
</dbReference>
<evidence type="ECO:0000256" key="9">
    <source>
        <dbReference type="ARBA" id="ARBA00023002"/>
    </source>
</evidence>
<feature type="binding site" description="axial binding residue" evidence="13">
    <location>
        <position position="521"/>
    </location>
    <ligand>
        <name>heme</name>
        <dbReference type="ChEBI" id="CHEBI:30413"/>
    </ligand>
    <ligandPart>
        <name>Fe</name>
        <dbReference type="ChEBI" id="CHEBI:18248"/>
    </ligandPart>
</feature>
<reference evidence="15 16" key="1">
    <citation type="submission" date="2024-05" db="EMBL/GenBank/DDBJ databases">
        <authorList>
            <person name="Wallberg A."/>
        </authorList>
    </citation>
    <scope>NUCLEOTIDE SEQUENCE [LARGE SCALE GENOMIC DNA]</scope>
</reference>
<evidence type="ECO:0000256" key="12">
    <source>
        <dbReference type="ARBA" id="ARBA00023136"/>
    </source>
</evidence>
<comment type="caution">
    <text evidence="15">The sequence shown here is derived from an EMBL/GenBank/DDBJ whole genome shotgun (WGS) entry which is preliminary data.</text>
</comment>
<comment type="similarity">
    <text evidence="4 14">Belongs to the cytochrome P450 family.</text>
</comment>
<dbReference type="InterPro" id="IPR001128">
    <property type="entry name" value="Cyt_P450"/>
</dbReference>
<dbReference type="InterPro" id="IPR017972">
    <property type="entry name" value="Cyt_P450_CS"/>
</dbReference>
<evidence type="ECO:0000256" key="7">
    <source>
        <dbReference type="ARBA" id="ARBA00022824"/>
    </source>
</evidence>
<feature type="non-terminal residue" evidence="15">
    <location>
        <position position="680"/>
    </location>
</feature>
<keyword evidence="16" id="KW-1185">Reference proteome</keyword>
<comment type="subcellular location">
    <subcellularLocation>
        <location evidence="3">Endoplasmic reticulum membrane</location>
        <topology evidence="3">Peripheral membrane protein</topology>
    </subcellularLocation>
    <subcellularLocation>
        <location evidence="2">Microsome membrane</location>
        <topology evidence="2">Peripheral membrane protein</topology>
    </subcellularLocation>
</comment>
<keyword evidence="6 13" id="KW-0479">Metal-binding</keyword>
<sequence length="680" mass="76561">MFYRYQSNPYLYNHQTLSGPNIVLPILSHRGSNSLKSSESTAKEFNSITWGSDRGSALKILVMRCISRYGLSDHYLLAGENLMLGLVCLVLLRLHLKSKYSYWARQGVQTPLPTAVIGHTLKRLGISMPFTEFFDQLYSVYGGRDFCGYYDFMKPGLFVGNPELVKRILVQDFEYFADRRTFELGKVNPIANDMLTNATGDHWRYIRSVISPAFTAGKTRRLFPLITQRGQHLTHLARDYAGKGPVEARSLCGRFTMDTIASCAFGIECESMSSEAATFPEMASRIFQLSPTRAIKILILLVAPRIAELITKIGIDFTSPEFHFFRHVVTHTLKLRSEKGIHRGDFLDLMMETRANGKEGLSDNTMAAQAILFLLAGYDNTANTLSLALYLLALNPQAQAALRRELAATHCSNSSSPDGSSMDHNTLMDLPYLDAVVNETLRLYPAAPVIERICTKNYRFGDSSVQMQKGQPLLVPVWSLHRDPQHWPQPNLFRPERFLGTEKQAIRPYTFIPFGKGPRSCIGFRFAMVTIKVGLAHLLLNMQVDTCERTLDPLPLDPKVLTLQPKDGVYIALNTFNKGVETHISEELVKYPPTPAEQPDIIEKLKQQLGNMNSNKSCQKLCPYSTVNYCTYKVHLNDLSPNLCTCQLNYYLAQKKAKKTSSCENRTVSSRNRAITLSAM</sequence>
<keyword evidence="12" id="KW-0472">Membrane</keyword>
<name>A0AAV2R6E1_MEGNR</name>
<proteinExistence type="inferred from homology"/>
<gene>
    <name evidence="15" type="ORF">MNOR_LOCUS19594</name>
</gene>
<dbReference type="Gene3D" id="1.10.630.10">
    <property type="entry name" value="Cytochrome P450"/>
    <property type="match status" value="1"/>
</dbReference>